<reference evidence="1" key="1">
    <citation type="submission" date="2020-11" db="EMBL/GenBank/DDBJ databases">
        <authorList>
            <person name="Tran Van P."/>
        </authorList>
    </citation>
    <scope>NUCLEOTIDE SEQUENCE</scope>
</reference>
<organism evidence="1">
    <name type="scientific">Timema cristinae</name>
    <name type="common">Walking stick</name>
    <dbReference type="NCBI Taxonomy" id="61476"/>
    <lineage>
        <taxon>Eukaryota</taxon>
        <taxon>Metazoa</taxon>
        <taxon>Ecdysozoa</taxon>
        <taxon>Arthropoda</taxon>
        <taxon>Hexapoda</taxon>
        <taxon>Insecta</taxon>
        <taxon>Pterygota</taxon>
        <taxon>Neoptera</taxon>
        <taxon>Polyneoptera</taxon>
        <taxon>Phasmatodea</taxon>
        <taxon>Timematodea</taxon>
        <taxon>Timematoidea</taxon>
        <taxon>Timematidae</taxon>
        <taxon>Timema</taxon>
    </lineage>
</organism>
<proteinExistence type="predicted"/>
<gene>
    <name evidence="1" type="ORF">TCEB3V08_LOCUS1331</name>
</gene>
<dbReference type="AlphaFoldDB" id="A0A7R9GQ62"/>
<accession>A0A7R9GQ62</accession>
<dbReference type="EMBL" id="OC316696">
    <property type="protein sequence ID" value="CAD7393358.1"/>
    <property type="molecule type" value="Genomic_DNA"/>
</dbReference>
<protein>
    <submittedName>
        <fullName evidence="1">Uncharacterized protein</fullName>
    </submittedName>
</protein>
<evidence type="ECO:0000313" key="1">
    <source>
        <dbReference type="EMBL" id="CAD7393358.1"/>
    </source>
</evidence>
<name>A0A7R9GQ62_TIMCR</name>
<sequence length="170" mass="18544">MGTFGAGQTTNPRLAFALIVNWRDEAWSPCCTLVRIGTCSKFLTTCILMEAHTLARTGNVNMGIEQIGSPGGNILTNPDGFRSYAHVSSALDYCIIYTHAQFTLVDAMRYALMSLANHIHIGKPWSMRCKNSRQLVRLDDCFDGALSTASVFQLTGVNTSTIMSTISLSV</sequence>